<protein>
    <submittedName>
        <fullName evidence="1">Uncharacterized protein</fullName>
    </submittedName>
</protein>
<proteinExistence type="predicted"/>
<name>A0A2K9HBM3_9BACT</name>
<evidence type="ECO:0000313" key="2">
    <source>
        <dbReference type="Proteomes" id="UP000198427"/>
    </source>
</evidence>
<keyword evidence="2" id="KW-1185">Reference proteome</keyword>
<gene>
    <name evidence="1" type="ORF">SAMN06265364_1043</name>
</gene>
<organism evidence="1 2">
    <name type="scientific">Prevotella jejuni</name>
    <dbReference type="NCBI Taxonomy" id="1177574"/>
    <lineage>
        <taxon>Bacteria</taxon>
        <taxon>Pseudomonadati</taxon>
        <taxon>Bacteroidota</taxon>
        <taxon>Bacteroidia</taxon>
        <taxon>Bacteroidales</taxon>
        <taxon>Prevotellaceae</taxon>
        <taxon>Prevotella</taxon>
    </lineage>
</organism>
<dbReference type="Proteomes" id="UP000198427">
    <property type="component" value="Unassembled WGS sequence"/>
</dbReference>
<sequence>MIMKKIFLITTIASTIFAVGCSNNNEVGQEDFHIQENKNTISFVGGIDNNQTATRTSITHTIGNGAIAYWSSGDKIWVKDNSGVFHQSSAGVLNTTKAKGLFNMPNGMYSNGCQVNYVGGSSDGTKVTIAANQSQTVANDFSHAGVSGDCGTAIATGSGSSFVFTLQHKAAYLCLMPRSTNAAFMACKLTGIKIISNNAIAGVYDFSSGNLSTAPISSTSNTISLTTNNFSIPNIETQSFASYVVIAPGVHTLTIQYQLLDPNIGQAGTVTKYVSSTFVAGNIYDIKSNFDTNTIGREYYLWDAKYDTWFGHTADQPYKNDTYDTNGINNYPVSSSDIRWYNPTTSMSARAQNSSKDCPTTNEITWYAKFGDPHWDANELWAWNGMGTVQKGGMWIKKKAYISGFTASIGATGVDYNSNPVLQASFSTPAIQGRPSSSDINKYFFLPAEGRYRFFRDGKTGIMKDVGVTGTYFPSTNTPVVPSAPDGTYALHFTKDFLALSNGGTKKDAIMNWKAQ</sequence>
<accession>A0A2K9HBM3</accession>
<dbReference type="KEGG" id="pje:CRM71_01910"/>
<dbReference type="EMBL" id="FZNZ01000004">
    <property type="protein sequence ID" value="SNR67204.1"/>
    <property type="molecule type" value="Genomic_DNA"/>
</dbReference>
<comment type="caution">
    <text evidence="1">The sequence shown here is derived from an EMBL/GenBank/DDBJ whole genome shotgun (WGS) entry which is preliminary data.</text>
</comment>
<evidence type="ECO:0000313" key="1">
    <source>
        <dbReference type="EMBL" id="SNR67204.1"/>
    </source>
</evidence>
<dbReference type="AlphaFoldDB" id="A0A2K9HBM3"/>
<reference evidence="1 2" key="1">
    <citation type="submission" date="2017-06" db="EMBL/GenBank/DDBJ databases">
        <authorList>
            <person name="Varghese N."/>
            <person name="Submissions S."/>
        </authorList>
    </citation>
    <scope>NUCLEOTIDE SEQUENCE [LARGE SCALE GENOMIC DNA]</scope>
    <source>
        <strain evidence="1 2">DSM 26989</strain>
    </source>
</reference>
<dbReference type="PROSITE" id="PS51257">
    <property type="entry name" value="PROKAR_LIPOPROTEIN"/>
    <property type="match status" value="1"/>
</dbReference>